<keyword evidence="6" id="KW-0067">ATP-binding</keyword>
<feature type="compositionally biased region" description="Basic and acidic residues" evidence="7">
    <location>
        <begin position="482"/>
        <end position="492"/>
    </location>
</feature>
<dbReference type="CDD" id="cd04791">
    <property type="entry name" value="LanC_SerThrkinase"/>
    <property type="match status" value="1"/>
</dbReference>
<dbReference type="SMART" id="SM00220">
    <property type="entry name" value="S_TKc"/>
    <property type="match status" value="1"/>
</dbReference>
<dbReference type="InterPro" id="IPR057929">
    <property type="entry name" value="RamC_N"/>
</dbReference>
<dbReference type="Proteomes" id="UP000267408">
    <property type="component" value="Unassembled WGS sequence"/>
</dbReference>
<dbReference type="GO" id="GO:0004674">
    <property type="term" value="F:protein serine/threonine kinase activity"/>
    <property type="evidence" value="ECO:0007669"/>
    <property type="project" value="UniProtKB-KW"/>
</dbReference>
<dbReference type="Pfam" id="PF25816">
    <property type="entry name" value="RamC_N"/>
    <property type="match status" value="1"/>
</dbReference>
<reference evidence="9 10" key="1">
    <citation type="submission" date="2018-11" db="EMBL/GenBank/DDBJ databases">
        <title>Sequencing the genomes of 1000 actinobacteria strains.</title>
        <authorList>
            <person name="Klenk H.-P."/>
        </authorList>
    </citation>
    <scope>NUCLEOTIDE SEQUENCE [LARGE SCALE GENOMIC DNA]</scope>
    <source>
        <strain evidence="9 10">DSM 44780</strain>
    </source>
</reference>
<sequence>MAGSVAVRRPWSDDTWSYLNDPRMPAMEHGWKLHVSARPGTLAAVLALVLPVLERHVCHAKWARDPEVLRTLNSGTRNAASVGKAVTVYPDPDELLPLAAELAATLRGREGPPITGDRRLAPDAPVYYRYGPFTGDYRTGRSGRLESVMTGPDGQLFDGLAGTAYRCPPWAADPFTRPADTPSATPAPGAADATPSVGAADGFGGGRYRVTGGIARKAQGNVYRALDLATGLAVVVKQARAYVAEDADGADARDRLRNEHAVLTALDGLPSVPRALDYFRHRADEYLVTTDCGSRDLRREVHDHGPFAATGTDRLHPSGPLAARLLRILDGAHRRGVVVRDLKPDNVVLDAEGHCHVVDFGISARHGTGPDGSTPGYSGPVHRPGAPALPADDYHALGMTLHFAVTGLDPVVLDPDPAVNRERTLACLEFALPGPGHQRFRSLIGELTSPDPAARTAGADRLRREAGQAIRRRPAAAARSAGADRPRREAARPIRQRPPAAPQIPTDLLAEVVEHTVAVCVAEAHRIADPAGAGRSAVPAPVDVYGGSSGLGLELLQHLHRPGVPAAVAALADWTARQHRTLPAGLYCGRTGVDLFLTAAGAPPPHTATDLPDRRPGGGPPEADLIDGAAGTGLGHLLLARAHPAAAAVAPTAPTVVAATTVADRHLAAATACRDQLTTGHARLTPPAAPRPGDAALTRGIAHGDAGVAHFLLAHARATGDPVSRHHAALACARLADATPALLAAATRPGASRRYGSWCRGLAGIGAVLARAAEQLGEPAHRALAERCARACLDLAPRMPLVTQCCGLAGVGDLMLELAPAAPEFHQTAGTVAALVLARSAGPAARPVFPDASLVRQSFGHATGTPGVLAFLRRLHSPGSPQLGTLP</sequence>
<protein>
    <recommendedName>
        <fullName evidence="1">non-specific serine/threonine protein kinase</fullName>
        <ecNumber evidence="1">2.7.11.1</ecNumber>
    </recommendedName>
</protein>
<evidence type="ECO:0000256" key="6">
    <source>
        <dbReference type="ARBA" id="ARBA00022840"/>
    </source>
</evidence>
<dbReference type="Gene3D" id="3.30.200.20">
    <property type="entry name" value="Phosphorylase Kinase, domain 1"/>
    <property type="match status" value="1"/>
</dbReference>
<keyword evidence="2 9" id="KW-0723">Serine/threonine-protein kinase</keyword>
<dbReference type="GO" id="GO:0005524">
    <property type="term" value="F:ATP binding"/>
    <property type="evidence" value="ECO:0007669"/>
    <property type="project" value="UniProtKB-KW"/>
</dbReference>
<dbReference type="EC" id="2.7.11.1" evidence="1"/>
<dbReference type="GO" id="GO:0031179">
    <property type="term" value="P:peptide modification"/>
    <property type="evidence" value="ECO:0007669"/>
    <property type="project" value="InterPro"/>
</dbReference>
<dbReference type="GO" id="GO:0005975">
    <property type="term" value="P:carbohydrate metabolic process"/>
    <property type="evidence" value="ECO:0007669"/>
    <property type="project" value="InterPro"/>
</dbReference>
<organism evidence="9 10">
    <name type="scientific">Kitasatospora cineracea</name>
    <dbReference type="NCBI Taxonomy" id="88074"/>
    <lineage>
        <taxon>Bacteria</taxon>
        <taxon>Bacillati</taxon>
        <taxon>Actinomycetota</taxon>
        <taxon>Actinomycetes</taxon>
        <taxon>Kitasatosporales</taxon>
        <taxon>Streptomycetaceae</taxon>
        <taxon>Kitasatospora</taxon>
    </lineage>
</organism>
<dbReference type="InterPro" id="IPR000719">
    <property type="entry name" value="Prot_kinase_dom"/>
</dbReference>
<feature type="domain" description="Protein kinase" evidence="8">
    <location>
        <begin position="208"/>
        <end position="470"/>
    </location>
</feature>
<evidence type="ECO:0000256" key="4">
    <source>
        <dbReference type="ARBA" id="ARBA00022741"/>
    </source>
</evidence>
<dbReference type="Gene3D" id="1.10.510.10">
    <property type="entry name" value="Transferase(Phosphotransferase) domain 1"/>
    <property type="match status" value="1"/>
</dbReference>
<proteinExistence type="predicted"/>
<gene>
    <name evidence="9" type="ORF">EDD39_4075</name>
</gene>
<evidence type="ECO:0000256" key="5">
    <source>
        <dbReference type="ARBA" id="ARBA00022777"/>
    </source>
</evidence>
<dbReference type="PRINTS" id="PR01950">
    <property type="entry name" value="LANCSUPER"/>
</dbReference>
<evidence type="ECO:0000256" key="7">
    <source>
        <dbReference type="SAM" id="MobiDB-lite"/>
    </source>
</evidence>
<dbReference type="AlphaFoldDB" id="A0A8G1UKW1"/>
<evidence type="ECO:0000313" key="10">
    <source>
        <dbReference type="Proteomes" id="UP000267408"/>
    </source>
</evidence>
<dbReference type="SMART" id="SM01260">
    <property type="entry name" value="LANC_like"/>
    <property type="match status" value="1"/>
</dbReference>
<evidence type="ECO:0000313" key="9">
    <source>
        <dbReference type="EMBL" id="ROR45826.1"/>
    </source>
</evidence>
<feature type="region of interest" description="Disordered" evidence="7">
    <location>
        <begin position="174"/>
        <end position="198"/>
    </location>
</feature>
<comment type="caution">
    <text evidence="9">The sequence shown here is derived from an EMBL/GenBank/DDBJ whole genome shotgun (WGS) entry which is preliminary data.</text>
</comment>
<dbReference type="PANTHER" id="PTHR43289">
    <property type="entry name" value="MITOGEN-ACTIVATED PROTEIN KINASE KINASE KINASE 20-RELATED"/>
    <property type="match status" value="1"/>
</dbReference>
<keyword evidence="3" id="KW-0808">Transferase</keyword>
<dbReference type="PROSITE" id="PS50011">
    <property type="entry name" value="PROTEIN_KINASE_DOM"/>
    <property type="match status" value="1"/>
</dbReference>
<evidence type="ECO:0000256" key="3">
    <source>
        <dbReference type="ARBA" id="ARBA00022679"/>
    </source>
</evidence>
<evidence type="ECO:0000256" key="1">
    <source>
        <dbReference type="ARBA" id="ARBA00012513"/>
    </source>
</evidence>
<keyword evidence="5 9" id="KW-0418">Kinase</keyword>
<dbReference type="SUPFAM" id="SSF158745">
    <property type="entry name" value="LanC-like"/>
    <property type="match status" value="1"/>
</dbReference>
<dbReference type="InterPro" id="IPR011009">
    <property type="entry name" value="Kinase-like_dom_sf"/>
</dbReference>
<evidence type="ECO:0000259" key="8">
    <source>
        <dbReference type="PROSITE" id="PS50011"/>
    </source>
</evidence>
<dbReference type="Pfam" id="PF05147">
    <property type="entry name" value="LANC_like"/>
    <property type="match status" value="1"/>
</dbReference>
<dbReference type="EMBL" id="RJVJ01000001">
    <property type="protein sequence ID" value="ROR45826.1"/>
    <property type="molecule type" value="Genomic_DNA"/>
</dbReference>
<dbReference type="Pfam" id="PF00069">
    <property type="entry name" value="Pkinase"/>
    <property type="match status" value="1"/>
</dbReference>
<feature type="region of interest" description="Disordered" evidence="7">
    <location>
        <begin position="466"/>
        <end position="502"/>
    </location>
</feature>
<dbReference type="InterPro" id="IPR058053">
    <property type="entry name" value="RamC_C"/>
</dbReference>
<dbReference type="InterPro" id="IPR012341">
    <property type="entry name" value="6hp_glycosidase-like_sf"/>
</dbReference>
<dbReference type="Gene3D" id="1.50.10.10">
    <property type="match status" value="1"/>
</dbReference>
<evidence type="ECO:0000256" key="2">
    <source>
        <dbReference type="ARBA" id="ARBA00022527"/>
    </source>
</evidence>
<dbReference type="InterPro" id="IPR007822">
    <property type="entry name" value="LANC-like"/>
</dbReference>
<feature type="compositionally biased region" description="Low complexity" evidence="7">
    <location>
        <begin position="178"/>
        <end position="196"/>
    </location>
</feature>
<dbReference type="NCBIfam" id="NF038150">
    <property type="entry name" value="lanthi_synth_IV"/>
    <property type="match status" value="1"/>
</dbReference>
<name>A0A8G1UKW1_9ACTN</name>
<dbReference type="OrthoDB" id="1492512at2"/>
<dbReference type="RefSeq" id="WP_123557993.1">
    <property type="nucleotide sequence ID" value="NZ_RJVJ01000001.1"/>
</dbReference>
<dbReference type="PANTHER" id="PTHR43289:SF6">
    <property type="entry name" value="SERINE_THREONINE-PROTEIN KINASE NEKL-3"/>
    <property type="match status" value="1"/>
</dbReference>
<dbReference type="SUPFAM" id="SSF56112">
    <property type="entry name" value="Protein kinase-like (PK-like)"/>
    <property type="match status" value="1"/>
</dbReference>
<accession>A0A8G1UKW1</accession>
<keyword evidence="4" id="KW-0547">Nucleotide-binding</keyword>